<keyword evidence="4 7" id="KW-0812">Transmembrane</keyword>
<reference evidence="9" key="2">
    <citation type="journal article" date="2021" name="PeerJ">
        <title>Extensive microbial diversity within the chicken gut microbiome revealed by metagenomics and culture.</title>
        <authorList>
            <person name="Gilroy R."/>
            <person name="Ravi A."/>
            <person name="Getino M."/>
            <person name="Pursley I."/>
            <person name="Horton D.L."/>
            <person name="Alikhan N.F."/>
            <person name="Baker D."/>
            <person name="Gharbi K."/>
            <person name="Hall N."/>
            <person name="Watson M."/>
            <person name="Adriaenssens E.M."/>
            <person name="Foster-Nyarko E."/>
            <person name="Jarju S."/>
            <person name="Secka A."/>
            <person name="Antonio M."/>
            <person name="Oren A."/>
            <person name="Chaudhuri R.R."/>
            <person name="La Ragione R."/>
            <person name="Hildebrand F."/>
            <person name="Pallen M.J."/>
        </authorList>
    </citation>
    <scope>NUCLEOTIDE SEQUENCE</scope>
    <source>
        <strain evidence="9">ChiSjej1B19-7085</strain>
    </source>
</reference>
<dbReference type="SUPFAM" id="SSF161098">
    <property type="entry name" value="MetI-like"/>
    <property type="match status" value="1"/>
</dbReference>
<comment type="subcellular location">
    <subcellularLocation>
        <location evidence="1 7">Cell membrane</location>
        <topology evidence="1 7">Multi-pass membrane protein</topology>
    </subcellularLocation>
</comment>
<name>A0A9D1J0Y0_9FIRM</name>
<dbReference type="EMBL" id="DVHF01000038">
    <property type="protein sequence ID" value="HIR56708.1"/>
    <property type="molecule type" value="Genomic_DNA"/>
</dbReference>
<dbReference type="Pfam" id="PF00528">
    <property type="entry name" value="BPD_transp_1"/>
    <property type="match status" value="1"/>
</dbReference>
<proteinExistence type="inferred from homology"/>
<dbReference type="Gene3D" id="1.10.3720.10">
    <property type="entry name" value="MetI-like"/>
    <property type="match status" value="1"/>
</dbReference>
<keyword evidence="5 7" id="KW-1133">Transmembrane helix</keyword>
<organism evidence="9 10">
    <name type="scientific">Candidatus Gallacutalibacter pullicola</name>
    <dbReference type="NCBI Taxonomy" id="2840830"/>
    <lineage>
        <taxon>Bacteria</taxon>
        <taxon>Bacillati</taxon>
        <taxon>Bacillota</taxon>
        <taxon>Clostridia</taxon>
        <taxon>Eubacteriales</taxon>
        <taxon>Candidatus Gallacutalibacter</taxon>
    </lineage>
</organism>
<dbReference type="PROSITE" id="PS50928">
    <property type="entry name" value="ABC_TM1"/>
    <property type="match status" value="1"/>
</dbReference>
<keyword evidence="6 7" id="KW-0472">Membrane</keyword>
<feature type="transmembrane region" description="Helical" evidence="7">
    <location>
        <begin position="187"/>
        <end position="210"/>
    </location>
</feature>
<dbReference type="AlphaFoldDB" id="A0A9D1J0Y0"/>
<evidence type="ECO:0000256" key="1">
    <source>
        <dbReference type="ARBA" id="ARBA00004651"/>
    </source>
</evidence>
<evidence type="ECO:0000256" key="5">
    <source>
        <dbReference type="ARBA" id="ARBA00022989"/>
    </source>
</evidence>
<sequence>MNWTQRKRFMRVVFHVCTIVLGIIMIYPLLYMVFSSFKTAQDIAQNPTSLWPNPWYLMNYVNGWAGFGDTTFTTFFANSIIITVVAVLGQIASSALIAYGFARMRFRLRSFWFSIMIVTMMMPVQVLIVPQYIMFNNFGWVNTWLPLIVPGFFGYPFFIFLIYQFIQGIPRELDEAAFIDGSSKYGIFFRIILPLIKPALVTALIFATYWKWDDFFSPMIYLTDVKKYTLSVALKMFTDPTAQSDWGAAYAMATLSVLPVIVIFFCFQKYLVEGISTTGLKG</sequence>
<feature type="transmembrane region" description="Helical" evidence="7">
    <location>
        <begin position="145"/>
        <end position="166"/>
    </location>
</feature>
<evidence type="ECO:0000259" key="8">
    <source>
        <dbReference type="PROSITE" id="PS50928"/>
    </source>
</evidence>
<comment type="caution">
    <text evidence="9">The sequence shown here is derived from an EMBL/GenBank/DDBJ whole genome shotgun (WGS) entry which is preliminary data.</text>
</comment>
<evidence type="ECO:0000256" key="3">
    <source>
        <dbReference type="ARBA" id="ARBA00022475"/>
    </source>
</evidence>
<keyword evidence="3" id="KW-1003">Cell membrane</keyword>
<comment type="similarity">
    <text evidence="7">Belongs to the binding-protein-dependent transport system permease family.</text>
</comment>
<dbReference type="PANTHER" id="PTHR43744">
    <property type="entry name" value="ABC TRANSPORTER PERMEASE PROTEIN MG189-RELATED-RELATED"/>
    <property type="match status" value="1"/>
</dbReference>
<evidence type="ECO:0000313" key="9">
    <source>
        <dbReference type="EMBL" id="HIR56708.1"/>
    </source>
</evidence>
<dbReference type="Proteomes" id="UP000886785">
    <property type="component" value="Unassembled WGS sequence"/>
</dbReference>
<keyword evidence="2 7" id="KW-0813">Transport</keyword>
<protein>
    <submittedName>
        <fullName evidence="9">Carbohydrate ABC transporter permease</fullName>
    </submittedName>
</protein>
<feature type="transmembrane region" description="Helical" evidence="7">
    <location>
        <begin position="111"/>
        <end position="133"/>
    </location>
</feature>
<gene>
    <name evidence="9" type="ORF">IAA54_03485</name>
</gene>
<feature type="transmembrane region" description="Helical" evidence="7">
    <location>
        <begin position="246"/>
        <end position="267"/>
    </location>
</feature>
<dbReference type="InterPro" id="IPR035906">
    <property type="entry name" value="MetI-like_sf"/>
</dbReference>
<feature type="transmembrane region" description="Helical" evidence="7">
    <location>
        <begin position="12"/>
        <end position="34"/>
    </location>
</feature>
<dbReference type="GO" id="GO:0055085">
    <property type="term" value="P:transmembrane transport"/>
    <property type="evidence" value="ECO:0007669"/>
    <property type="project" value="InterPro"/>
</dbReference>
<accession>A0A9D1J0Y0</accession>
<dbReference type="CDD" id="cd06261">
    <property type="entry name" value="TM_PBP2"/>
    <property type="match status" value="1"/>
</dbReference>
<evidence type="ECO:0000256" key="6">
    <source>
        <dbReference type="ARBA" id="ARBA00023136"/>
    </source>
</evidence>
<evidence type="ECO:0000256" key="7">
    <source>
        <dbReference type="RuleBase" id="RU363032"/>
    </source>
</evidence>
<dbReference type="PANTHER" id="PTHR43744:SF6">
    <property type="entry name" value="ABC TRANSPORTER PERMEASE PROTEIN YESQ-RELATED"/>
    <property type="match status" value="1"/>
</dbReference>
<evidence type="ECO:0000256" key="4">
    <source>
        <dbReference type="ARBA" id="ARBA00022692"/>
    </source>
</evidence>
<evidence type="ECO:0000256" key="2">
    <source>
        <dbReference type="ARBA" id="ARBA00022448"/>
    </source>
</evidence>
<feature type="transmembrane region" description="Helical" evidence="7">
    <location>
        <begin position="75"/>
        <end position="99"/>
    </location>
</feature>
<dbReference type="GO" id="GO:0005886">
    <property type="term" value="C:plasma membrane"/>
    <property type="evidence" value="ECO:0007669"/>
    <property type="project" value="UniProtKB-SubCell"/>
</dbReference>
<feature type="domain" description="ABC transmembrane type-1" evidence="8">
    <location>
        <begin position="76"/>
        <end position="267"/>
    </location>
</feature>
<reference evidence="9" key="1">
    <citation type="submission" date="2020-10" db="EMBL/GenBank/DDBJ databases">
        <authorList>
            <person name="Gilroy R."/>
        </authorList>
    </citation>
    <scope>NUCLEOTIDE SEQUENCE</scope>
    <source>
        <strain evidence="9">ChiSjej1B19-7085</strain>
    </source>
</reference>
<evidence type="ECO:0000313" key="10">
    <source>
        <dbReference type="Proteomes" id="UP000886785"/>
    </source>
</evidence>
<dbReference type="InterPro" id="IPR000515">
    <property type="entry name" value="MetI-like"/>
</dbReference>